<comment type="caution">
    <text evidence="4">The sequence shown here is derived from an EMBL/GenBank/DDBJ whole genome shotgun (WGS) entry which is preliminary data.</text>
</comment>
<evidence type="ECO:0000256" key="1">
    <source>
        <dbReference type="ARBA" id="ARBA00022679"/>
    </source>
</evidence>
<evidence type="ECO:0000313" key="5">
    <source>
        <dbReference type="EMBL" id="SCC82504.1"/>
    </source>
</evidence>
<dbReference type="InterPro" id="IPR050832">
    <property type="entry name" value="Bact_Acetyltransf"/>
</dbReference>
<dbReference type="Pfam" id="PF00583">
    <property type="entry name" value="Acetyltransf_1"/>
    <property type="match status" value="1"/>
</dbReference>
<gene>
    <name evidence="5" type="ORF">GA0071312_3507</name>
    <name evidence="4" type="ORF">HLUCCO17_01615</name>
</gene>
<dbReference type="Gene3D" id="3.40.630.30">
    <property type="match status" value="1"/>
</dbReference>
<dbReference type="OrthoDB" id="9794566at2"/>
<dbReference type="GO" id="GO:0102971">
    <property type="term" value="F:phosphinothricin N-acetyltransferase activity"/>
    <property type="evidence" value="ECO:0007669"/>
    <property type="project" value="UniProtKB-EC"/>
</dbReference>
<dbReference type="Proteomes" id="UP000182800">
    <property type="component" value="Unassembled WGS sequence"/>
</dbReference>
<dbReference type="EMBL" id="FMBM01000003">
    <property type="protein sequence ID" value="SCC82504.1"/>
    <property type="molecule type" value="Genomic_DNA"/>
</dbReference>
<name>A0A0P7XC17_9HYPH</name>
<dbReference type="Proteomes" id="UP000050497">
    <property type="component" value="Unassembled WGS sequence"/>
</dbReference>
<evidence type="ECO:0000313" key="4">
    <source>
        <dbReference type="EMBL" id="KPQ12821.1"/>
    </source>
</evidence>
<dbReference type="SUPFAM" id="SSF55729">
    <property type="entry name" value="Acyl-CoA N-acyltransferases (Nat)"/>
    <property type="match status" value="1"/>
</dbReference>
<evidence type="ECO:0000256" key="2">
    <source>
        <dbReference type="ARBA" id="ARBA00023315"/>
    </source>
</evidence>
<dbReference type="EC" id="2.3.1.183" evidence="4"/>
<reference evidence="4 6" key="1">
    <citation type="submission" date="2015-09" db="EMBL/GenBank/DDBJ databases">
        <title>Identification and resolution of microdiversity through metagenomic sequencing of parallel consortia.</title>
        <authorList>
            <person name="Nelson W.C."/>
            <person name="Romine M.F."/>
            <person name="Lindemann S.R."/>
        </authorList>
    </citation>
    <scope>NUCLEOTIDE SEQUENCE [LARGE SCALE GENOMIC DNA]</scope>
    <source>
        <strain evidence="4">HL-109</strain>
    </source>
</reference>
<accession>A0A0P7XC17</accession>
<keyword evidence="1 4" id="KW-0808">Transferase</keyword>
<evidence type="ECO:0000259" key="3">
    <source>
        <dbReference type="PROSITE" id="PS51186"/>
    </source>
</evidence>
<organism evidence="4 6">
    <name type="scientific">Saliniramus fredricksonii</name>
    <dbReference type="NCBI Taxonomy" id="1653334"/>
    <lineage>
        <taxon>Bacteria</taxon>
        <taxon>Pseudomonadati</taxon>
        <taxon>Pseudomonadota</taxon>
        <taxon>Alphaproteobacteria</taxon>
        <taxon>Hyphomicrobiales</taxon>
        <taxon>Salinarimonadaceae</taxon>
        <taxon>Saliniramus</taxon>
    </lineage>
</organism>
<dbReference type="PANTHER" id="PTHR43877:SF2">
    <property type="entry name" value="AMINOALKYLPHOSPHONATE N-ACETYLTRANSFERASE-RELATED"/>
    <property type="match status" value="1"/>
</dbReference>
<dbReference type="STRING" id="1653334.GA0071312_3507"/>
<sequence length="159" mass="16919">MSSLTIRPATAQDTPALVALIDALNRHEAALTDDRRTDFAAARECLASLDARIARTGGGVNVAQCQGDIVGMISWVIEEGEPYLQAHLRRYALITDLVVAGERRGSGIGGALIGSVEDAARAQALPRLAITVLAANQAAIDAYRTQGFVDDMRIMMKSL</sequence>
<dbReference type="InterPro" id="IPR016181">
    <property type="entry name" value="Acyl_CoA_acyltransferase"/>
</dbReference>
<dbReference type="InterPro" id="IPR000182">
    <property type="entry name" value="GNAT_dom"/>
</dbReference>
<dbReference type="PANTHER" id="PTHR43877">
    <property type="entry name" value="AMINOALKYLPHOSPHONATE N-ACETYLTRANSFERASE-RELATED-RELATED"/>
    <property type="match status" value="1"/>
</dbReference>
<protein>
    <submittedName>
        <fullName evidence="5">Acetyltransferase (GNAT) family protein</fullName>
    </submittedName>
    <submittedName>
        <fullName evidence="4">Putative acetyltransferase</fullName>
        <ecNumber evidence="4">2.3.1.183</ecNumber>
    </submittedName>
</protein>
<proteinExistence type="predicted"/>
<dbReference type="EMBL" id="LJSX01000001">
    <property type="protein sequence ID" value="KPQ12821.1"/>
    <property type="molecule type" value="Genomic_DNA"/>
</dbReference>
<reference evidence="5 7" key="2">
    <citation type="submission" date="2016-08" db="EMBL/GenBank/DDBJ databases">
        <authorList>
            <person name="Varghese N."/>
            <person name="Submissions Spin"/>
        </authorList>
    </citation>
    <scope>NUCLEOTIDE SEQUENCE [LARGE SCALE GENOMIC DNA]</scope>
    <source>
        <strain evidence="5 7">HL-109</strain>
    </source>
</reference>
<feature type="domain" description="N-acetyltransferase" evidence="3">
    <location>
        <begin position="4"/>
        <end position="159"/>
    </location>
</feature>
<evidence type="ECO:0000313" key="6">
    <source>
        <dbReference type="Proteomes" id="UP000050497"/>
    </source>
</evidence>
<keyword evidence="7" id="KW-1185">Reference proteome</keyword>
<dbReference type="RefSeq" id="WP_074446323.1">
    <property type="nucleotide sequence ID" value="NZ_FMBM01000003.1"/>
</dbReference>
<dbReference type="PROSITE" id="PS51186">
    <property type="entry name" value="GNAT"/>
    <property type="match status" value="1"/>
</dbReference>
<dbReference type="AlphaFoldDB" id="A0A0P7XC17"/>
<evidence type="ECO:0000313" key="7">
    <source>
        <dbReference type="Proteomes" id="UP000182800"/>
    </source>
</evidence>
<dbReference type="CDD" id="cd04301">
    <property type="entry name" value="NAT_SF"/>
    <property type="match status" value="1"/>
</dbReference>
<keyword evidence="2 4" id="KW-0012">Acyltransferase</keyword>